<dbReference type="PROSITE" id="PS50878">
    <property type="entry name" value="RT_POL"/>
    <property type="match status" value="1"/>
</dbReference>
<evidence type="ECO:0000256" key="6">
    <source>
        <dbReference type="ARBA" id="ARBA00022759"/>
    </source>
</evidence>
<dbReference type="Pfam" id="PF00078">
    <property type="entry name" value="RVT_1"/>
    <property type="match status" value="1"/>
</dbReference>
<dbReference type="GO" id="GO:0004523">
    <property type="term" value="F:RNA-DNA hybrid ribonuclease activity"/>
    <property type="evidence" value="ECO:0007669"/>
    <property type="project" value="InterPro"/>
</dbReference>
<keyword evidence="5" id="KW-0064">Aspartyl protease</keyword>
<accession>A0AAV0TJ88</accession>
<dbReference type="Proteomes" id="UP001159659">
    <property type="component" value="Unassembled WGS sequence"/>
</dbReference>
<dbReference type="SUPFAM" id="SSF56672">
    <property type="entry name" value="DNA/RNA polymerases"/>
    <property type="match status" value="1"/>
</dbReference>
<gene>
    <name evidence="10" type="ORF">PFR002_LOCUS4258</name>
</gene>
<keyword evidence="1" id="KW-0645">Protease</keyword>
<keyword evidence="6" id="KW-0255">Endonuclease</keyword>
<evidence type="ECO:0000256" key="7">
    <source>
        <dbReference type="ARBA" id="ARBA00022801"/>
    </source>
</evidence>
<dbReference type="Gene3D" id="3.30.420.10">
    <property type="entry name" value="Ribonuclease H-like superfamily/Ribonuclease H"/>
    <property type="match status" value="1"/>
</dbReference>
<evidence type="ECO:0000256" key="2">
    <source>
        <dbReference type="ARBA" id="ARBA00022679"/>
    </source>
</evidence>
<evidence type="ECO:0000256" key="5">
    <source>
        <dbReference type="ARBA" id="ARBA00022750"/>
    </source>
</evidence>
<evidence type="ECO:0000256" key="3">
    <source>
        <dbReference type="ARBA" id="ARBA00022695"/>
    </source>
</evidence>
<dbReference type="InterPro" id="IPR012337">
    <property type="entry name" value="RNaseH-like_sf"/>
</dbReference>
<keyword evidence="7" id="KW-0378">Hydrolase</keyword>
<organism evidence="10 11">
    <name type="scientific">Peronospora farinosa</name>
    <dbReference type="NCBI Taxonomy" id="134698"/>
    <lineage>
        <taxon>Eukaryota</taxon>
        <taxon>Sar</taxon>
        <taxon>Stramenopiles</taxon>
        <taxon>Oomycota</taxon>
        <taxon>Peronosporomycetes</taxon>
        <taxon>Peronosporales</taxon>
        <taxon>Peronosporaceae</taxon>
        <taxon>Peronospora</taxon>
    </lineage>
</organism>
<dbReference type="SUPFAM" id="SSF53098">
    <property type="entry name" value="Ribonuclease H-like"/>
    <property type="match status" value="1"/>
</dbReference>
<dbReference type="InterPro" id="IPR043502">
    <property type="entry name" value="DNA/RNA_pol_sf"/>
</dbReference>
<proteinExistence type="predicted"/>
<evidence type="ECO:0000256" key="4">
    <source>
        <dbReference type="ARBA" id="ARBA00022722"/>
    </source>
</evidence>
<sequence>MVPAGIRLDLADGTLCLPDEVRVQLTGRRTLYNTRVSDVKLGRYVQISVGGCTEVPLKRSNSEQWKLWVTRGERWVTTMIQGIGRRPILKITNVSPRPLTLHEDTKVSMWLTRDHCRPENPKIDHHVDPTEEEEGPLVERPEYTIPSHILQRPAVPTPMMNIVHQPVPDREEQPCEERVNWQEGTAQKRSVFEEDLHAVTTTKEKEAKLVDLLQADDQIPYPDGNTPEEVDRLRQIIWKKRHLLMGKGNALPPAARGAICGIDVGNARPIAQRVRKVAPQFREKLADLIKGLLSAKIIQPSTSPWASPIVIIVKKNGADIRLCIDYRLVNDLTQLMVYPMPLINELIMEDLDGALWYCSLDMASGFWVVSVTERARLISAFVTPLGLFEWLRMPFGLMNTPQIYQRLLDNALYGFLRISPGAATEETEDLFATGEPDAKSGLSVLGRRSYIDDILVPAESWDVLCQKVERLLDVCDYWNLSVSAVKSTWGCRKVEYLGHRVSKGGLEAHPKDLQSLVDLPLPTTLKAMQSFLGSLNYYSRCKLKANEEDDEVKWSKVQVALAMLKSKIATAPILRHFDPAREAVIIVYASDWDISASLVQNYDGMYMPVMFTSRTLKSNELNYSTVEKEVLALLRILETCIKMLITRSLKVLTRHSTLSWLVKSSGLQGRLGNWAALLSQWTLEIVKCKKGEDQVLGALAASITPRENVDSILSPIAPKKQSRQVADLPTPTVELNEELYVMSFDGSARVKQGGGACSAIVWRLPAWTIVAAALKYLDKSTVNEAEYEGMLLGFNLLEPMERRRLIICGDSNLVIRQMREEIECKASGLSPLRVKALSKLQSWPTHAVLHVKRDWN</sequence>
<dbReference type="InterPro" id="IPR041373">
    <property type="entry name" value="RT_RNaseH"/>
</dbReference>
<dbReference type="InterPro" id="IPR036397">
    <property type="entry name" value="RNaseH_sf"/>
</dbReference>
<keyword evidence="4" id="KW-0540">Nuclease</keyword>
<reference evidence="10" key="1">
    <citation type="submission" date="2022-12" db="EMBL/GenBank/DDBJ databases">
        <authorList>
            <person name="Webb A."/>
        </authorList>
    </citation>
    <scope>NUCLEOTIDE SEQUENCE</scope>
    <source>
        <strain evidence="10">Pf2</strain>
    </source>
</reference>
<evidence type="ECO:0000313" key="11">
    <source>
        <dbReference type="Proteomes" id="UP001159659"/>
    </source>
</evidence>
<dbReference type="GO" id="GO:0003676">
    <property type="term" value="F:nucleic acid binding"/>
    <property type="evidence" value="ECO:0007669"/>
    <property type="project" value="InterPro"/>
</dbReference>
<dbReference type="EMBL" id="CANTFK010000661">
    <property type="protein sequence ID" value="CAI5721620.1"/>
    <property type="molecule type" value="Genomic_DNA"/>
</dbReference>
<evidence type="ECO:0000259" key="9">
    <source>
        <dbReference type="PROSITE" id="PS50878"/>
    </source>
</evidence>
<dbReference type="InterPro" id="IPR051320">
    <property type="entry name" value="Viral_Replic_Matur_Polypro"/>
</dbReference>
<dbReference type="InterPro" id="IPR002156">
    <property type="entry name" value="RNaseH_domain"/>
</dbReference>
<name>A0AAV0TJ88_9STRA</name>
<dbReference type="Gene3D" id="3.30.70.270">
    <property type="match status" value="2"/>
</dbReference>
<dbReference type="PANTHER" id="PTHR33064">
    <property type="entry name" value="POL PROTEIN"/>
    <property type="match status" value="1"/>
</dbReference>
<dbReference type="AlphaFoldDB" id="A0AAV0TJ88"/>
<dbReference type="Gene3D" id="3.10.10.10">
    <property type="entry name" value="HIV Type 1 Reverse Transcriptase, subunit A, domain 1"/>
    <property type="match status" value="1"/>
</dbReference>
<evidence type="ECO:0000256" key="1">
    <source>
        <dbReference type="ARBA" id="ARBA00022670"/>
    </source>
</evidence>
<dbReference type="GO" id="GO:0004190">
    <property type="term" value="F:aspartic-type endopeptidase activity"/>
    <property type="evidence" value="ECO:0007669"/>
    <property type="project" value="UniProtKB-KW"/>
</dbReference>
<keyword evidence="2" id="KW-0808">Transferase</keyword>
<keyword evidence="8" id="KW-0695">RNA-directed DNA polymerase</keyword>
<dbReference type="CDD" id="cd01647">
    <property type="entry name" value="RT_LTR"/>
    <property type="match status" value="1"/>
</dbReference>
<protein>
    <recommendedName>
        <fullName evidence="9">Reverse transcriptase domain-containing protein</fullName>
    </recommendedName>
</protein>
<dbReference type="GO" id="GO:0006508">
    <property type="term" value="P:proteolysis"/>
    <property type="evidence" value="ECO:0007669"/>
    <property type="project" value="UniProtKB-KW"/>
</dbReference>
<feature type="domain" description="Reverse transcriptase" evidence="9">
    <location>
        <begin position="294"/>
        <end position="501"/>
    </location>
</feature>
<comment type="caution">
    <text evidence="10">The sequence shown here is derived from an EMBL/GenBank/DDBJ whole genome shotgun (WGS) entry which is preliminary data.</text>
</comment>
<evidence type="ECO:0000313" key="10">
    <source>
        <dbReference type="EMBL" id="CAI5721620.1"/>
    </source>
</evidence>
<evidence type="ECO:0000256" key="8">
    <source>
        <dbReference type="ARBA" id="ARBA00022918"/>
    </source>
</evidence>
<dbReference type="Pfam" id="PF13456">
    <property type="entry name" value="RVT_3"/>
    <property type="match status" value="1"/>
</dbReference>
<dbReference type="Pfam" id="PF17917">
    <property type="entry name" value="RT_RNaseH"/>
    <property type="match status" value="1"/>
</dbReference>
<dbReference type="InterPro" id="IPR000477">
    <property type="entry name" value="RT_dom"/>
</dbReference>
<keyword evidence="3" id="KW-0548">Nucleotidyltransferase</keyword>
<dbReference type="InterPro" id="IPR043128">
    <property type="entry name" value="Rev_trsase/Diguanyl_cyclase"/>
</dbReference>
<dbReference type="PANTHER" id="PTHR33064:SF37">
    <property type="entry name" value="RIBONUCLEASE H"/>
    <property type="match status" value="1"/>
</dbReference>
<dbReference type="GO" id="GO:0003964">
    <property type="term" value="F:RNA-directed DNA polymerase activity"/>
    <property type="evidence" value="ECO:0007669"/>
    <property type="project" value="UniProtKB-KW"/>
</dbReference>